<reference evidence="1 2" key="1">
    <citation type="submission" date="2024-02" db="EMBL/GenBank/DDBJ databases">
        <authorList>
            <person name="Chen Y."/>
            <person name="Shah S."/>
            <person name="Dougan E. K."/>
            <person name="Thang M."/>
            <person name="Chan C."/>
        </authorList>
    </citation>
    <scope>NUCLEOTIDE SEQUENCE [LARGE SCALE GENOMIC DNA]</scope>
</reference>
<organism evidence="1 2">
    <name type="scientific">Durusdinium trenchii</name>
    <dbReference type="NCBI Taxonomy" id="1381693"/>
    <lineage>
        <taxon>Eukaryota</taxon>
        <taxon>Sar</taxon>
        <taxon>Alveolata</taxon>
        <taxon>Dinophyceae</taxon>
        <taxon>Suessiales</taxon>
        <taxon>Symbiodiniaceae</taxon>
        <taxon>Durusdinium</taxon>
    </lineage>
</organism>
<keyword evidence="2" id="KW-1185">Reference proteome</keyword>
<protein>
    <submittedName>
        <fullName evidence="1">Uncharacterized protein</fullName>
    </submittedName>
</protein>
<sequence>MADGLVLESMLARAHADEEGYPVLRPSFDSFTTAPSEDMDLPQPGPATALNGAIIALQVLLNEAPNTVSGPAVEGCGPLPGALLWRRPGMPCRRVRLRFEDPLPCEGSWCKHPEDRLSLVQSRAFFAPWKMPPSQRTETCDDAEELPEEVRFPRQDERSNLQQQLKSLTEELESAQALAVGVAQIRSEDVSKEIALLKCFKDVALARKKDLFSSGAMTPDHQAVASHVPDLLVAPDDDHPTKLEVNESF</sequence>
<dbReference type="Proteomes" id="UP001642484">
    <property type="component" value="Unassembled WGS sequence"/>
</dbReference>
<accession>A0ABP0Q1L2</accession>
<comment type="caution">
    <text evidence="1">The sequence shown here is derived from an EMBL/GenBank/DDBJ whole genome shotgun (WGS) entry which is preliminary data.</text>
</comment>
<evidence type="ECO:0000313" key="1">
    <source>
        <dbReference type="EMBL" id="CAK9082136.1"/>
    </source>
</evidence>
<evidence type="ECO:0000313" key="2">
    <source>
        <dbReference type="Proteomes" id="UP001642484"/>
    </source>
</evidence>
<proteinExistence type="predicted"/>
<gene>
    <name evidence="1" type="ORF">CCMP2556_LOCUS40130</name>
</gene>
<dbReference type="EMBL" id="CAXAMN010023917">
    <property type="protein sequence ID" value="CAK9082136.1"/>
    <property type="molecule type" value="Genomic_DNA"/>
</dbReference>
<name>A0ABP0Q1L2_9DINO</name>